<dbReference type="AlphaFoldDB" id="B1L759"/>
<gene>
    <name evidence="2" type="ordered locus">Kcr_1542</name>
</gene>
<organism evidence="2 3">
    <name type="scientific">Korarchaeum cryptofilum (strain OPF8)</name>
    <dbReference type="NCBI Taxonomy" id="374847"/>
    <lineage>
        <taxon>Archaea</taxon>
        <taxon>Thermoproteota</taxon>
        <taxon>Candidatus Korarchaeia</taxon>
        <taxon>Candidatus Korarchaeales</taxon>
        <taxon>Candidatus Korarchaeaceae</taxon>
        <taxon>Candidatus Korarchaeum</taxon>
    </lineage>
</organism>
<keyword evidence="1" id="KW-1133">Transmembrane helix</keyword>
<dbReference type="KEGG" id="kcr:Kcr_1542"/>
<dbReference type="STRING" id="374847.Kcr_1542"/>
<protein>
    <submittedName>
        <fullName evidence="2">Uncharacterized protein</fullName>
    </submittedName>
</protein>
<dbReference type="HOGENOM" id="CLU_1405968_0_0_2"/>
<dbReference type="InParanoid" id="B1L759"/>
<dbReference type="RefSeq" id="WP_012310185.1">
    <property type="nucleotide sequence ID" value="NC_010482.1"/>
</dbReference>
<keyword evidence="1" id="KW-0812">Transmembrane</keyword>
<dbReference type="EMBL" id="CP000968">
    <property type="protein sequence ID" value="ACB08288.1"/>
    <property type="molecule type" value="Genomic_DNA"/>
</dbReference>
<evidence type="ECO:0000313" key="2">
    <source>
        <dbReference type="EMBL" id="ACB08288.1"/>
    </source>
</evidence>
<dbReference type="EnsemblBacteria" id="ACB08288">
    <property type="protein sequence ID" value="ACB08288"/>
    <property type="gene ID" value="Kcr_1542"/>
</dbReference>
<proteinExistence type="predicted"/>
<accession>B1L759</accession>
<dbReference type="Proteomes" id="UP000001686">
    <property type="component" value="Chromosome"/>
</dbReference>
<evidence type="ECO:0000256" key="1">
    <source>
        <dbReference type="SAM" id="Phobius"/>
    </source>
</evidence>
<keyword evidence="3" id="KW-1185">Reference proteome</keyword>
<reference evidence="2 3" key="1">
    <citation type="journal article" date="2008" name="Proc. Natl. Acad. Sci. U.S.A.">
        <title>A korarchaeal genome reveals new insights into the evolution of the Archaea.</title>
        <authorList>
            <person name="Elkins J.G."/>
            <person name="Podar M."/>
            <person name="Graham D.E."/>
            <person name="Makarova K.S."/>
            <person name="Wolf Y."/>
            <person name="Randau L."/>
            <person name="Hedlund B.P."/>
            <person name="Brochier-Armanet C."/>
            <person name="Kunin V."/>
            <person name="Anderson I."/>
            <person name="Lapidus A."/>
            <person name="Goltsman E."/>
            <person name="Barry K."/>
            <person name="Koonin E.V."/>
            <person name="Hugenholtz P."/>
            <person name="Kyrpides N."/>
            <person name="Wanner G."/>
            <person name="Richardson P."/>
            <person name="Keller M."/>
            <person name="Stetter K.O."/>
        </authorList>
    </citation>
    <scope>NUCLEOTIDE SEQUENCE [LARGE SCALE GENOMIC DNA]</scope>
    <source>
        <strain evidence="3">OPF8</strain>
    </source>
</reference>
<dbReference type="GeneID" id="6094819"/>
<feature type="transmembrane region" description="Helical" evidence="1">
    <location>
        <begin position="6"/>
        <end position="23"/>
    </location>
</feature>
<evidence type="ECO:0000313" key="3">
    <source>
        <dbReference type="Proteomes" id="UP000001686"/>
    </source>
</evidence>
<sequence>MRVEYLLVAILIVVIAAATYLLIGMPKHEERPKGSWNVTIAYPAGQSSGGIALSSYSITLTLSFFSGGKINETNIAVGSLGTVKEGNVTIVLRISNETSIRIFSSNSTVVVQGKDQDGLFAATDRLILAIAGDYALDLDSSRNYLLVVRPSDGKRVGLQWLGGYSIQQVKRVPIYVHGGQVNLMQFLLGPFSP</sequence>
<keyword evidence="1" id="KW-0472">Membrane</keyword>
<name>B1L759_KORCO</name>